<proteinExistence type="predicted"/>
<evidence type="ECO:0000256" key="1">
    <source>
        <dbReference type="SAM" id="MobiDB-lite"/>
    </source>
</evidence>
<keyword evidence="2" id="KW-1133">Transmembrane helix</keyword>
<accession>A0A1F7X6U7</accession>
<feature type="region of interest" description="Disordered" evidence="1">
    <location>
        <begin position="1"/>
        <end position="25"/>
    </location>
</feature>
<feature type="region of interest" description="Disordered" evidence="1">
    <location>
        <begin position="67"/>
        <end position="92"/>
    </location>
</feature>
<dbReference type="AlphaFoldDB" id="A0A1F7X6U7"/>
<evidence type="ECO:0000313" key="4">
    <source>
        <dbReference type="Proteomes" id="UP000179219"/>
    </source>
</evidence>
<evidence type="ECO:0000256" key="2">
    <source>
        <dbReference type="SAM" id="Phobius"/>
    </source>
</evidence>
<sequence>MEEEKSLQSEEAQDIKETGEPKNQGNKSSRIFGFLFVIALILILSAIIYFYWLNKVSFKYSEITTTSPQETLTPSPATELSPSASEEESTVPSGWETYKNEDSGFEISYPSTYKALTDKVNLSGWPNAAVLIYSGGQSYDLPIEVWSTKAEYEAKYKNATNLVVKEVNDKFITLMNANYKEEVDEIIKTFRAL</sequence>
<dbReference type="EMBL" id="MGFP01000003">
    <property type="protein sequence ID" value="OGM10623.1"/>
    <property type="molecule type" value="Genomic_DNA"/>
</dbReference>
<comment type="caution">
    <text evidence="3">The sequence shown here is derived from an EMBL/GenBank/DDBJ whole genome shotgun (WGS) entry which is preliminary data.</text>
</comment>
<organism evidence="3 4">
    <name type="scientific">Candidatus Woesebacteria bacterium RBG_13_34_9</name>
    <dbReference type="NCBI Taxonomy" id="1802477"/>
    <lineage>
        <taxon>Bacteria</taxon>
        <taxon>Candidatus Woeseibacteriota</taxon>
    </lineage>
</organism>
<name>A0A1F7X6U7_9BACT</name>
<gene>
    <name evidence="3" type="ORF">A2159_01855</name>
</gene>
<protein>
    <submittedName>
        <fullName evidence="3">Uncharacterized protein</fullName>
    </submittedName>
</protein>
<evidence type="ECO:0000313" key="3">
    <source>
        <dbReference type="EMBL" id="OGM10623.1"/>
    </source>
</evidence>
<keyword evidence="2" id="KW-0472">Membrane</keyword>
<reference evidence="3 4" key="1">
    <citation type="journal article" date="2016" name="Nat. Commun.">
        <title>Thousands of microbial genomes shed light on interconnected biogeochemical processes in an aquifer system.</title>
        <authorList>
            <person name="Anantharaman K."/>
            <person name="Brown C.T."/>
            <person name="Hug L.A."/>
            <person name="Sharon I."/>
            <person name="Castelle C.J."/>
            <person name="Probst A.J."/>
            <person name="Thomas B.C."/>
            <person name="Singh A."/>
            <person name="Wilkins M.J."/>
            <person name="Karaoz U."/>
            <person name="Brodie E.L."/>
            <person name="Williams K.H."/>
            <person name="Hubbard S.S."/>
            <person name="Banfield J.F."/>
        </authorList>
    </citation>
    <scope>NUCLEOTIDE SEQUENCE [LARGE SCALE GENOMIC DNA]</scope>
</reference>
<keyword evidence="2" id="KW-0812">Transmembrane</keyword>
<feature type="compositionally biased region" description="Basic and acidic residues" evidence="1">
    <location>
        <begin position="1"/>
        <end position="20"/>
    </location>
</feature>
<feature type="compositionally biased region" description="Polar residues" evidence="1">
    <location>
        <begin position="67"/>
        <end position="84"/>
    </location>
</feature>
<dbReference type="Proteomes" id="UP000179219">
    <property type="component" value="Unassembled WGS sequence"/>
</dbReference>
<feature type="transmembrane region" description="Helical" evidence="2">
    <location>
        <begin position="31"/>
        <end position="52"/>
    </location>
</feature>